<dbReference type="Proteomes" id="UP001054945">
    <property type="component" value="Unassembled WGS sequence"/>
</dbReference>
<name>A0AAV4X662_CAEEX</name>
<organism evidence="1 2">
    <name type="scientific">Caerostris extrusa</name>
    <name type="common">Bark spider</name>
    <name type="synonym">Caerostris bankana</name>
    <dbReference type="NCBI Taxonomy" id="172846"/>
    <lineage>
        <taxon>Eukaryota</taxon>
        <taxon>Metazoa</taxon>
        <taxon>Ecdysozoa</taxon>
        <taxon>Arthropoda</taxon>
        <taxon>Chelicerata</taxon>
        <taxon>Arachnida</taxon>
        <taxon>Araneae</taxon>
        <taxon>Araneomorphae</taxon>
        <taxon>Entelegynae</taxon>
        <taxon>Araneoidea</taxon>
        <taxon>Araneidae</taxon>
        <taxon>Caerostris</taxon>
    </lineage>
</organism>
<reference evidence="1 2" key="1">
    <citation type="submission" date="2021-06" db="EMBL/GenBank/DDBJ databases">
        <title>Caerostris extrusa draft genome.</title>
        <authorList>
            <person name="Kono N."/>
            <person name="Arakawa K."/>
        </authorList>
    </citation>
    <scope>NUCLEOTIDE SEQUENCE [LARGE SCALE GENOMIC DNA]</scope>
</reference>
<protein>
    <submittedName>
        <fullName evidence="1">Uncharacterized protein</fullName>
    </submittedName>
</protein>
<keyword evidence="2" id="KW-1185">Reference proteome</keyword>
<sequence length="78" mass="9037">MPEMYREKTGGITIPGCGRWNGRMRSEKQLMNTGRDEKDHSWGGAYELRKDNSRSNSNKHLLCGFGLWNKRFFLSSPN</sequence>
<dbReference type="AlphaFoldDB" id="A0AAV4X662"/>
<dbReference type="EMBL" id="BPLR01017280">
    <property type="protein sequence ID" value="GIY90009.1"/>
    <property type="molecule type" value="Genomic_DNA"/>
</dbReference>
<evidence type="ECO:0000313" key="2">
    <source>
        <dbReference type="Proteomes" id="UP001054945"/>
    </source>
</evidence>
<proteinExistence type="predicted"/>
<comment type="caution">
    <text evidence="1">The sequence shown here is derived from an EMBL/GenBank/DDBJ whole genome shotgun (WGS) entry which is preliminary data.</text>
</comment>
<gene>
    <name evidence="1" type="ORF">CEXT_250091</name>
</gene>
<evidence type="ECO:0000313" key="1">
    <source>
        <dbReference type="EMBL" id="GIY90009.1"/>
    </source>
</evidence>
<accession>A0AAV4X662</accession>